<reference evidence="2" key="1">
    <citation type="submission" date="2022-09" db="EMBL/GenBank/DDBJ databases">
        <title>Fusarium specimens isolated from Avocado Roots.</title>
        <authorList>
            <person name="Stajich J."/>
            <person name="Roper C."/>
            <person name="Heimlech-Rivalta G."/>
        </authorList>
    </citation>
    <scope>NUCLEOTIDE SEQUENCE</scope>
    <source>
        <strain evidence="2">CF00136</strain>
    </source>
</reference>
<feature type="compositionally biased region" description="Low complexity" evidence="1">
    <location>
        <begin position="89"/>
        <end position="106"/>
    </location>
</feature>
<feature type="compositionally biased region" description="Polar residues" evidence="1">
    <location>
        <begin position="73"/>
        <end position="86"/>
    </location>
</feature>
<evidence type="ECO:0000256" key="1">
    <source>
        <dbReference type="SAM" id="MobiDB-lite"/>
    </source>
</evidence>
<evidence type="ECO:0000313" key="3">
    <source>
        <dbReference type="Proteomes" id="UP001152049"/>
    </source>
</evidence>
<dbReference type="AlphaFoldDB" id="A0A9W8RVE4"/>
<comment type="caution">
    <text evidence="2">The sequence shown here is derived from an EMBL/GenBank/DDBJ whole genome shotgun (WGS) entry which is preliminary data.</text>
</comment>
<accession>A0A9W8RVE4</accession>
<sequence>MATEHMCIECDNSDTAPWASQRSVSQNDRVNKAKEYPTHSRASSTSTLSLDHQSTQRVGPLLPQGGLYPRSGNEGQQAQSRQNTPIIPNKSPTNSSAKTSNSSSPKKSPKRKKNVEEDDDDNENGDSVNQRDKCRRVSGSAISTSLSFGDNSKVIFEFKDACGQLSGDQYMQFDESMDYEKAKSDCLFDRDALERTHIKKTQH</sequence>
<gene>
    <name evidence="2" type="ORF">NW762_009482</name>
</gene>
<proteinExistence type="predicted"/>
<evidence type="ECO:0000313" key="2">
    <source>
        <dbReference type="EMBL" id="KAJ4255487.1"/>
    </source>
</evidence>
<dbReference type="Proteomes" id="UP001152049">
    <property type="component" value="Unassembled WGS sequence"/>
</dbReference>
<dbReference type="EMBL" id="JAOQAZ010000020">
    <property type="protein sequence ID" value="KAJ4255487.1"/>
    <property type="molecule type" value="Genomic_DNA"/>
</dbReference>
<protein>
    <submittedName>
        <fullName evidence="2">Uncharacterized protein</fullName>
    </submittedName>
</protein>
<feature type="compositionally biased region" description="Polar residues" evidence="1">
    <location>
        <begin position="40"/>
        <end position="57"/>
    </location>
</feature>
<feature type="region of interest" description="Disordered" evidence="1">
    <location>
        <begin position="1"/>
        <end position="136"/>
    </location>
</feature>
<organism evidence="2 3">
    <name type="scientific">Fusarium torreyae</name>
    <dbReference type="NCBI Taxonomy" id="1237075"/>
    <lineage>
        <taxon>Eukaryota</taxon>
        <taxon>Fungi</taxon>
        <taxon>Dikarya</taxon>
        <taxon>Ascomycota</taxon>
        <taxon>Pezizomycotina</taxon>
        <taxon>Sordariomycetes</taxon>
        <taxon>Hypocreomycetidae</taxon>
        <taxon>Hypocreales</taxon>
        <taxon>Nectriaceae</taxon>
        <taxon>Fusarium</taxon>
    </lineage>
</organism>
<keyword evidence="3" id="KW-1185">Reference proteome</keyword>
<name>A0A9W8RVE4_9HYPO</name>
<feature type="compositionally biased region" description="Basic and acidic residues" evidence="1">
    <location>
        <begin position="29"/>
        <end position="38"/>
    </location>
</feature>
<feature type="compositionally biased region" description="Polar residues" evidence="1">
    <location>
        <begin position="13"/>
        <end position="28"/>
    </location>
</feature>